<evidence type="ECO:0000256" key="1">
    <source>
        <dbReference type="SAM" id="Phobius"/>
    </source>
</evidence>
<feature type="transmembrane region" description="Helical" evidence="1">
    <location>
        <begin position="83"/>
        <end position="104"/>
    </location>
</feature>
<gene>
    <name evidence="3" type="ORF">D8M03_12180</name>
</gene>
<keyword evidence="1" id="KW-0472">Membrane</keyword>
<keyword evidence="1" id="KW-1133">Transmembrane helix</keyword>
<evidence type="ECO:0000313" key="4">
    <source>
        <dbReference type="Proteomes" id="UP000272238"/>
    </source>
</evidence>
<comment type="caution">
    <text evidence="3">The sequence shown here is derived from an EMBL/GenBank/DDBJ whole genome shotgun (WGS) entry which is preliminary data.</text>
</comment>
<dbReference type="RefSeq" id="WP_121215057.1">
    <property type="nucleotide sequence ID" value="NZ_RBZN01000031.1"/>
</dbReference>
<evidence type="ECO:0000313" key="3">
    <source>
        <dbReference type="EMBL" id="RKQ15330.1"/>
    </source>
</evidence>
<keyword evidence="4" id="KW-1185">Reference proteome</keyword>
<dbReference type="EMBL" id="RBZN01000031">
    <property type="protein sequence ID" value="RKQ15330.1"/>
    <property type="molecule type" value="Genomic_DNA"/>
</dbReference>
<dbReference type="AlphaFoldDB" id="A0A494YYM2"/>
<dbReference type="InterPro" id="IPR043717">
    <property type="entry name" value="DUF5658"/>
</dbReference>
<dbReference type="Proteomes" id="UP000272238">
    <property type="component" value="Unassembled WGS sequence"/>
</dbReference>
<name>A0A494YYM2_9BACL</name>
<organism evidence="3 4">
    <name type="scientific">Ureibacillus endophyticus</name>
    <dbReference type="NCBI Taxonomy" id="1978490"/>
    <lineage>
        <taxon>Bacteria</taxon>
        <taxon>Bacillati</taxon>
        <taxon>Bacillota</taxon>
        <taxon>Bacilli</taxon>
        <taxon>Bacillales</taxon>
        <taxon>Caryophanaceae</taxon>
        <taxon>Ureibacillus</taxon>
    </lineage>
</organism>
<dbReference type="OrthoDB" id="2084666at2"/>
<sequence length="108" mass="12488">MNKKSWIILLSVLVTFLNLFDGVATFIGLENHYIDESNPFMKFIFTVSPVLFVCFKIVLSLLIFYVSFLIYKHSNSSFQDFYLFTLVGVSCLYIGIFGLHVFWISSFA</sequence>
<feature type="transmembrane region" description="Helical" evidence="1">
    <location>
        <begin position="49"/>
        <end position="71"/>
    </location>
</feature>
<protein>
    <recommendedName>
        <fullName evidence="2">DUF5658 domain-containing protein</fullName>
    </recommendedName>
</protein>
<feature type="transmembrane region" description="Helical" evidence="1">
    <location>
        <begin position="7"/>
        <end position="29"/>
    </location>
</feature>
<dbReference type="Pfam" id="PF18902">
    <property type="entry name" value="DUF5658"/>
    <property type="match status" value="1"/>
</dbReference>
<keyword evidence="1" id="KW-0812">Transmembrane</keyword>
<feature type="domain" description="DUF5658" evidence="2">
    <location>
        <begin position="13"/>
        <end position="105"/>
    </location>
</feature>
<evidence type="ECO:0000259" key="2">
    <source>
        <dbReference type="Pfam" id="PF18902"/>
    </source>
</evidence>
<proteinExistence type="predicted"/>
<reference evidence="3 4" key="1">
    <citation type="journal article" date="2016" name="Antonie Van Leeuwenhoek">
        <title>Lysinibacillus endophyticus sp. nov., an indole-3-acetic acid producing endophytic bacterium isolated from corn root (Zea mays cv. Xinken-5).</title>
        <authorList>
            <person name="Yu J."/>
            <person name="Guan X."/>
            <person name="Liu C."/>
            <person name="Xiang W."/>
            <person name="Yu Z."/>
            <person name="Liu X."/>
            <person name="Wang G."/>
        </authorList>
    </citation>
    <scope>NUCLEOTIDE SEQUENCE [LARGE SCALE GENOMIC DNA]</scope>
    <source>
        <strain evidence="3 4">DSM 100506</strain>
    </source>
</reference>
<accession>A0A494YYM2</accession>